<dbReference type="Proteomes" id="UP000031668">
    <property type="component" value="Unassembled WGS sequence"/>
</dbReference>
<organism evidence="2 3">
    <name type="scientific">Thelohanellus kitauei</name>
    <name type="common">Myxosporean</name>
    <dbReference type="NCBI Taxonomy" id="669202"/>
    <lineage>
        <taxon>Eukaryota</taxon>
        <taxon>Metazoa</taxon>
        <taxon>Cnidaria</taxon>
        <taxon>Myxozoa</taxon>
        <taxon>Myxosporea</taxon>
        <taxon>Bivalvulida</taxon>
        <taxon>Platysporina</taxon>
        <taxon>Myxobolidae</taxon>
        <taxon>Thelohanellus</taxon>
    </lineage>
</organism>
<dbReference type="EMBL" id="JWZT01004661">
    <property type="protein sequence ID" value="KII63515.1"/>
    <property type="molecule type" value="Genomic_DNA"/>
</dbReference>
<proteinExistence type="predicted"/>
<evidence type="ECO:0000256" key="1">
    <source>
        <dbReference type="SAM" id="MobiDB-lite"/>
    </source>
</evidence>
<evidence type="ECO:0000313" key="2">
    <source>
        <dbReference type="EMBL" id="KII63515.1"/>
    </source>
</evidence>
<evidence type="ECO:0000313" key="3">
    <source>
        <dbReference type="Proteomes" id="UP000031668"/>
    </source>
</evidence>
<gene>
    <name evidence="2" type="ORF">RF11_08045</name>
</gene>
<protein>
    <submittedName>
        <fullName evidence="2">Uncharacterized protein</fullName>
    </submittedName>
</protein>
<sequence>MSDSTWPNPKSNRNQMENSARALYVVSAAKGSIENPLKISRITNSYGEIIKNNPQTRVYHINRAPFEDCMAPEAATWYLAVGQTRPSTDGSDAVWILVPRVQPLGSGESKLPAPRGCPAPRQKSRC</sequence>
<feature type="region of interest" description="Disordered" evidence="1">
    <location>
        <begin position="104"/>
        <end position="126"/>
    </location>
</feature>
<dbReference type="AlphaFoldDB" id="A0A0C2M950"/>
<reference evidence="2 3" key="1">
    <citation type="journal article" date="2014" name="Genome Biol. Evol.">
        <title>The genome of the myxosporean Thelohanellus kitauei shows adaptations to nutrient acquisition within its fish host.</title>
        <authorList>
            <person name="Yang Y."/>
            <person name="Xiong J."/>
            <person name="Zhou Z."/>
            <person name="Huo F."/>
            <person name="Miao W."/>
            <person name="Ran C."/>
            <person name="Liu Y."/>
            <person name="Zhang J."/>
            <person name="Feng J."/>
            <person name="Wang M."/>
            <person name="Wang M."/>
            <person name="Wang L."/>
            <person name="Yao B."/>
        </authorList>
    </citation>
    <scope>NUCLEOTIDE SEQUENCE [LARGE SCALE GENOMIC DNA]</scope>
    <source>
        <strain evidence="2">Wuqing</strain>
    </source>
</reference>
<name>A0A0C2M950_THEKT</name>
<keyword evidence="3" id="KW-1185">Reference proteome</keyword>
<accession>A0A0C2M950</accession>
<comment type="caution">
    <text evidence="2">The sequence shown here is derived from an EMBL/GenBank/DDBJ whole genome shotgun (WGS) entry which is preliminary data.</text>
</comment>